<feature type="region of interest" description="Disordered" evidence="1">
    <location>
        <begin position="210"/>
        <end position="244"/>
    </location>
</feature>
<dbReference type="OrthoDB" id="5367448at2759"/>
<evidence type="ECO:0000256" key="1">
    <source>
        <dbReference type="SAM" id="MobiDB-lite"/>
    </source>
</evidence>
<feature type="compositionally biased region" description="Polar residues" evidence="1">
    <location>
        <begin position="223"/>
        <end position="244"/>
    </location>
</feature>
<proteinExistence type="predicted"/>
<dbReference type="Proteomes" id="UP000635477">
    <property type="component" value="Unassembled WGS sequence"/>
</dbReference>
<protein>
    <submittedName>
        <fullName evidence="2">Uncharacterized protein</fullName>
    </submittedName>
</protein>
<dbReference type="EMBL" id="JABEYC010001433">
    <property type="protein sequence ID" value="KAF4965199.1"/>
    <property type="molecule type" value="Genomic_DNA"/>
</dbReference>
<sequence length="244" mass="26880">MAHIARSVAVRARGELAERSISISVRPPPVTFAERRSILQALEQHGPVEFFKPVPGQDSTFISLMKESEAVTNALHSSPIKCIFPTPETSQTTAAAIKPAGTARSSGDFMTTIEKKQEASPKEFTIEVYAAPEYRHHVSTSSTLNRPWPDFVEKNDSFISKTLEQSLPGSMAAKGLKHWDPDLGKQPTLNSKMHERFQLRHWIPSRFKPSAVQHGRESIGDTELQNNVQPSQGLAGQPVTSSSV</sequence>
<name>A0A8H4TWH6_9HYPO</name>
<comment type="caution">
    <text evidence="2">The sequence shown here is derived from an EMBL/GenBank/DDBJ whole genome shotgun (WGS) entry which is preliminary data.</text>
</comment>
<dbReference type="AlphaFoldDB" id="A0A8H4TWH6"/>
<gene>
    <name evidence="2" type="ORF">FZEAL_10791</name>
</gene>
<organism evidence="2 3">
    <name type="scientific">Fusarium zealandicum</name>
    <dbReference type="NCBI Taxonomy" id="1053134"/>
    <lineage>
        <taxon>Eukaryota</taxon>
        <taxon>Fungi</taxon>
        <taxon>Dikarya</taxon>
        <taxon>Ascomycota</taxon>
        <taxon>Pezizomycotina</taxon>
        <taxon>Sordariomycetes</taxon>
        <taxon>Hypocreomycetidae</taxon>
        <taxon>Hypocreales</taxon>
        <taxon>Nectriaceae</taxon>
        <taxon>Fusarium</taxon>
        <taxon>Fusarium staphyleae species complex</taxon>
    </lineage>
</organism>
<keyword evidence="3" id="KW-1185">Reference proteome</keyword>
<reference evidence="2" key="2">
    <citation type="submission" date="2020-05" db="EMBL/GenBank/DDBJ databases">
        <authorList>
            <person name="Kim H.-S."/>
            <person name="Proctor R.H."/>
            <person name="Brown D.W."/>
        </authorList>
    </citation>
    <scope>NUCLEOTIDE SEQUENCE</scope>
    <source>
        <strain evidence="2">NRRL 22465</strain>
    </source>
</reference>
<accession>A0A8H4TWH6</accession>
<evidence type="ECO:0000313" key="2">
    <source>
        <dbReference type="EMBL" id="KAF4965199.1"/>
    </source>
</evidence>
<evidence type="ECO:0000313" key="3">
    <source>
        <dbReference type="Proteomes" id="UP000635477"/>
    </source>
</evidence>
<reference evidence="2" key="1">
    <citation type="journal article" date="2020" name="BMC Genomics">
        <title>Correction to: Identification and distribution of gene clusters required for synthesis of sphingolipid metabolism inhibitors in diverse species of the filamentous fungus Fusarium.</title>
        <authorList>
            <person name="Kim H.S."/>
            <person name="Lohmar J.M."/>
            <person name="Busman M."/>
            <person name="Brown D.W."/>
            <person name="Naumann T.A."/>
            <person name="Divon H.H."/>
            <person name="Lysoe E."/>
            <person name="Uhlig S."/>
            <person name="Proctor R.H."/>
        </authorList>
    </citation>
    <scope>NUCLEOTIDE SEQUENCE</scope>
    <source>
        <strain evidence="2">NRRL 22465</strain>
    </source>
</reference>